<evidence type="ECO:0000256" key="7">
    <source>
        <dbReference type="ARBA" id="ARBA00016544"/>
    </source>
</evidence>
<dbReference type="PROSITE" id="PS00370">
    <property type="entry name" value="PEP_ENZYMES_PHOS_SITE"/>
    <property type="match status" value="1"/>
</dbReference>
<evidence type="ECO:0000256" key="13">
    <source>
        <dbReference type="ARBA" id="ARBA00022723"/>
    </source>
</evidence>
<dbReference type="OrthoDB" id="9765468at2"/>
<sequence length="584" mass="63970">MNRQDQHVKIKGIAAAPGYAMGRAQIWQEVPVEVGRRILAEEEVAAEVVRLQLKTKQALAELQSLKEETAQKMGEAHAEIFETHMLLLEDDDFVGAAAASIRCEHMNAEAAVEEAAQALVAVFENMNDAYMRERASDIRDVANRLQRLLRGEEADVRVAGDEPVVLFAHDLTPSDTARLDRSRVTGFATAIGGRTSHSAIMARSLEIPAIVGMGDALKQVQAGDYVIVDGSEGAVYINPDAELIEQYRSKQSRYEERRSRLQTYVSRASETADGKHVELAANIGGPQDAQAARTGGAEGIGLYRTEFLYMGRDTMPTEEEQFLAYKIVAEMFPSQPVVIRTLDIGGDKELPYLSLPKEANPFLGYRAIRLCLDRKDLFLTQLRAILRASAFGNVKIMYPMISNIEELRQANAVLAEAKAELDAEGIAYGPDVEVGIMIEVPAAGMAADQLASEADFFSIGTNDLVQYMMAADRMNETIAHLSEPFNPGVLRLIRHVIQSAHAKGRWVGMCGEMAGNVTAIPLLLGMGLDEFSMGAGSIAAARGLLHKLDSEEMKQLASEALELYTAEEIKQYVISRVPAVSEWL</sequence>
<evidence type="ECO:0000256" key="21">
    <source>
        <dbReference type="SAM" id="Coils"/>
    </source>
</evidence>
<comment type="similarity">
    <text evidence="5 17">Belongs to the PEP-utilizing enzyme family.</text>
</comment>
<evidence type="ECO:0000256" key="10">
    <source>
        <dbReference type="ARBA" id="ARBA00022597"/>
    </source>
</evidence>
<evidence type="ECO:0000256" key="3">
    <source>
        <dbReference type="ARBA" id="ARBA00002728"/>
    </source>
</evidence>
<keyword evidence="14 17" id="KW-0418">Kinase</keyword>
<dbReference type="GO" id="GO:0009401">
    <property type="term" value="P:phosphoenolpyruvate-dependent sugar phosphotransferase system"/>
    <property type="evidence" value="ECO:0007669"/>
    <property type="project" value="UniProtKB-KW"/>
</dbReference>
<keyword evidence="9 17" id="KW-0963">Cytoplasm</keyword>
<feature type="domain" description="Phosphotransferase system enzyme I N-terminal" evidence="24">
    <location>
        <begin position="11"/>
        <end position="134"/>
    </location>
</feature>
<dbReference type="InterPro" id="IPR050499">
    <property type="entry name" value="PEP-utilizing_PTS_enzyme"/>
</dbReference>
<feature type="domain" description="PEP-utilising enzyme mobile" evidence="22">
    <location>
        <begin position="161"/>
        <end position="233"/>
    </location>
</feature>
<comment type="catalytic activity">
    <reaction evidence="1 17">
        <text>L-histidyl-[protein] + phosphoenolpyruvate = N(pros)-phospho-L-histidyl-[protein] + pyruvate</text>
        <dbReference type="Rhea" id="RHEA:23880"/>
        <dbReference type="Rhea" id="RHEA-COMP:9745"/>
        <dbReference type="Rhea" id="RHEA-COMP:9746"/>
        <dbReference type="ChEBI" id="CHEBI:15361"/>
        <dbReference type="ChEBI" id="CHEBI:29979"/>
        <dbReference type="ChEBI" id="CHEBI:58702"/>
        <dbReference type="ChEBI" id="CHEBI:64837"/>
        <dbReference type="EC" id="2.7.3.9"/>
    </reaction>
</comment>
<dbReference type="InterPro" id="IPR018274">
    <property type="entry name" value="PEP_util_AS"/>
</dbReference>
<feature type="active site" description="Proton donor" evidence="18">
    <location>
        <position position="510"/>
    </location>
</feature>
<dbReference type="InterPro" id="IPR006318">
    <property type="entry name" value="PTS_EI-like"/>
</dbReference>
<dbReference type="InterPro" id="IPR000121">
    <property type="entry name" value="PEP_util_C"/>
</dbReference>
<accession>A0A7X3FIE4</accession>
<evidence type="ECO:0000256" key="11">
    <source>
        <dbReference type="ARBA" id="ARBA00022679"/>
    </source>
</evidence>
<dbReference type="GO" id="GO:0016301">
    <property type="term" value="F:kinase activity"/>
    <property type="evidence" value="ECO:0007669"/>
    <property type="project" value="UniProtKB-KW"/>
</dbReference>
<gene>
    <name evidence="25" type="primary">ptsP</name>
    <name evidence="25" type="ORF">EDM21_11945</name>
</gene>
<dbReference type="EMBL" id="RHLK01000005">
    <property type="protein sequence ID" value="MVP00225.1"/>
    <property type="molecule type" value="Genomic_DNA"/>
</dbReference>
<dbReference type="PANTHER" id="PTHR46244:SF3">
    <property type="entry name" value="PHOSPHOENOLPYRUVATE-PROTEIN PHOSPHOTRANSFERASE"/>
    <property type="match status" value="1"/>
</dbReference>
<protein>
    <recommendedName>
        <fullName evidence="7 17">Phosphoenolpyruvate-protein phosphotransferase</fullName>
        <ecNumber evidence="6 17">2.7.3.9</ecNumber>
    </recommendedName>
    <alternativeName>
        <fullName evidence="16 17">Phosphotransferase system, enzyme I</fullName>
    </alternativeName>
</protein>
<feature type="active site" description="Tele-phosphohistidine intermediate" evidence="18">
    <location>
        <position position="197"/>
    </location>
</feature>
<dbReference type="Proteomes" id="UP000490800">
    <property type="component" value="Unassembled WGS sequence"/>
</dbReference>
<evidence type="ECO:0000256" key="16">
    <source>
        <dbReference type="ARBA" id="ARBA00033235"/>
    </source>
</evidence>
<evidence type="ECO:0000259" key="22">
    <source>
        <dbReference type="Pfam" id="PF00391"/>
    </source>
</evidence>
<evidence type="ECO:0000256" key="15">
    <source>
        <dbReference type="ARBA" id="ARBA00022842"/>
    </source>
</evidence>
<feature type="coiled-coil region" evidence="21">
    <location>
        <begin position="48"/>
        <end position="79"/>
    </location>
</feature>
<evidence type="ECO:0000256" key="6">
    <source>
        <dbReference type="ARBA" id="ARBA00012232"/>
    </source>
</evidence>
<dbReference type="InterPro" id="IPR040442">
    <property type="entry name" value="Pyrv_kinase-like_dom_sf"/>
</dbReference>
<dbReference type="SUPFAM" id="SSF52009">
    <property type="entry name" value="Phosphohistidine domain"/>
    <property type="match status" value="1"/>
</dbReference>
<reference evidence="25 26" key="1">
    <citation type="journal article" date="2019" name="Microorganisms">
        <title>Paenibacillus lutrae sp. nov., A Chitinolytic Species Isolated from A River Otter in Castril Natural Park, Granada, Spain.</title>
        <authorList>
            <person name="Rodriguez M."/>
            <person name="Reina J.C."/>
            <person name="Bejar V."/>
            <person name="Llamas I."/>
        </authorList>
    </citation>
    <scope>NUCLEOTIDE SEQUENCE [LARGE SCALE GENOMIC DNA]</scope>
    <source>
        <strain evidence="25 26">N10</strain>
    </source>
</reference>
<keyword evidence="26" id="KW-1185">Reference proteome</keyword>
<dbReference type="Pfam" id="PF02896">
    <property type="entry name" value="PEP-utilizers_C"/>
    <property type="match status" value="1"/>
</dbReference>
<evidence type="ECO:0000256" key="9">
    <source>
        <dbReference type="ARBA" id="ARBA00022490"/>
    </source>
</evidence>
<feature type="domain" description="PEP-utilising enzyme C-terminal" evidence="23">
    <location>
        <begin position="262"/>
        <end position="548"/>
    </location>
</feature>
<dbReference type="SUPFAM" id="SSF51621">
    <property type="entry name" value="Phosphoenolpyruvate/pyruvate domain"/>
    <property type="match status" value="1"/>
</dbReference>
<dbReference type="GO" id="GO:0008965">
    <property type="term" value="F:phosphoenolpyruvate-protein phosphotransferase activity"/>
    <property type="evidence" value="ECO:0007669"/>
    <property type="project" value="UniProtKB-EC"/>
</dbReference>
<dbReference type="InterPro" id="IPR015813">
    <property type="entry name" value="Pyrv/PenolPyrv_kinase-like_dom"/>
</dbReference>
<dbReference type="Gene3D" id="3.20.20.60">
    <property type="entry name" value="Phosphoenolpyruvate-binding domains"/>
    <property type="match status" value="1"/>
</dbReference>
<keyword evidence="8 17" id="KW-0813">Transport</keyword>
<evidence type="ECO:0000256" key="5">
    <source>
        <dbReference type="ARBA" id="ARBA00007837"/>
    </source>
</evidence>
<comment type="subcellular location">
    <subcellularLocation>
        <location evidence="4 17">Cytoplasm</location>
    </subcellularLocation>
</comment>
<feature type="binding site" evidence="20">
    <location>
        <position position="463"/>
    </location>
    <ligand>
        <name>Mg(2+)</name>
        <dbReference type="ChEBI" id="CHEBI:18420"/>
    </ligand>
</feature>
<comment type="function">
    <text evidence="3 17">General (non sugar-specific) component of the phosphoenolpyruvate-dependent sugar phosphotransferase system (sugar PTS). This major carbohydrate active-transport system catalyzes the phosphorylation of incoming sugar substrates concomitantly with their translocation across the cell membrane. Enzyme I transfers the phosphoryl group from phosphoenolpyruvate (PEP) to the phosphoryl carrier protein (HPr).</text>
</comment>
<dbReference type="Pfam" id="PF00391">
    <property type="entry name" value="PEP-utilizers"/>
    <property type="match status" value="1"/>
</dbReference>
<dbReference type="Gene3D" id="1.10.274.10">
    <property type="entry name" value="PtsI, HPr-binding domain"/>
    <property type="match status" value="1"/>
</dbReference>
<keyword evidence="25" id="KW-0670">Pyruvate</keyword>
<evidence type="ECO:0000256" key="18">
    <source>
        <dbReference type="PIRSR" id="PIRSR000732-1"/>
    </source>
</evidence>
<dbReference type="GO" id="GO:0046872">
    <property type="term" value="F:metal ion binding"/>
    <property type="evidence" value="ECO:0007669"/>
    <property type="project" value="UniProtKB-KW"/>
</dbReference>
<dbReference type="InterPro" id="IPR024692">
    <property type="entry name" value="PTS_EI"/>
</dbReference>
<dbReference type="InterPro" id="IPR008731">
    <property type="entry name" value="PTS_EIN"/>
</dbReference>
<keyword evidence="15 17" id="KW-0460">Magnesium</keyword>
<comment type="cofactor">
    <cofactor evidence="2 17 20">
        <name>Mg(2+)</name>
        <dbReference type="ChEBI" id="CHEBI:18420"/>
    </cofactor>
</comment>
<organism evidence="25 26">
    <name type="scientific">Paenibacillus lutrae</name>
    <dbReference type="NCBI Taxonomy" id="2078573"/>
    <lineage>
        <taxon>Bacteria</taxon>
        <taxon>Bacillati</taxon>
        <taxon>Bacillota</taxon>
        <taxon>Bacilli</taxon>
        <taxon>Bacillales</taxon>
        <taxon>Paenibacillaceae</taxon>
        <taxon>Paenibacillus</taxon>
    </lineage>
</organism>
<dbReference type="AlphaFoldDB" id="A0A7X3FIE4"/>
<feature type="binding site" evidence="19">
    <location>
        <begin position="462"/>
        <end position="463"/>
    </location>
    <ligand>
        <name>phosphoenolpyruvate</name>
        <dbReference type="ChEBI" id="CHEBI:58702"/>
    </ligand>
</feature>
<dbReference type="GO" id="GO:0005737">
    <property type="term" value="C:cytoplasm"/>
    <property type="evidence" value="ECO:0007669"/>
    <property type="project" value="UniProtKB-SubCell"/>
</dbReference>
<evidence type="ECO:0000256" key="1">
    <source>
        <dbReference type="ARBA" id="ARBA00000683"/>
    </source>
</evidence>
<evidence type="ECO:0000259" key="23">
    <source>
        <dbReference type="Pfam" id="PF02896"/>
    </source>
</evidence>
<feature type="binding site" evidence="20">
    <location>
        <position position="439"/>
    </location>
    <ligand>
        <name>Mg(2+)</name>
        <dbReference type="ChEBI" id="CHEBI:18420"/>
    </ligand>
</feature>
<dbReference type="Pfam" id="PF05524">
    <property type="entry name" value="PEP-utilisers_N"/>
    <property type="match status" value="1"/>
</dbReference>
<dbReference type="PANTHER" id="PTHR46244">
    <property type="entry name" value="PHOSPHOENOLPYRUVATE-PROTEIN PHOSPHOTRANSFERASE"/>
    <property type="match status" value="1"/>
</dbReference>
<feature type="binding site" evidence="19">
    <location>
        <position position="304"/>
    </location>
    <ligand>
        <name>phosphoenolpyruvate</name>
        <dbReference type="ChEBI" id="CHEBI:58702"/>
    </ligand>
</feature>
<keyword evidence="11 17" id="KW-0808">Transferase</keyword>
<dbReference type="EC" id="2.7.3.9" evidence="6 17"/>
<keyword evidence="13 17" id="KW-0479">Metal-binding</keyword>
<dbReference type="PRINTS" id="PR01736">
    <property type="entry name" value="PHPHTRNFRASE"/>
</dbReference>
<dbReference type="Gene3D" id="3.50.30.10">
    <property type="entry name" value="Phosphohistidine domain"/>
    <property type="match status" value="1"/>
</dbReference>
<evidence type="ECO:0000256" key="14">
    <source>
        <dbReference type="ARBA" id="ARBA00022777"/>
    </source>
</evidence>
<evidence type="ECO:0000313" key="25">
    <source>
        <dbReference type="EMBL" id="MVP00225.1"/>
    </source>
</evidence>
<feature type="binding site" evidence="19">
    <location>
        <position position="340"/>
    </location>
    <ligand>
        <name>phosphoenolpyruvate</name>
        <dbReference type="ChEBI" id="CHEBI:58702"/>
    </ligand>
</feature>
<keyword evidence="21" id="KW-0175">Coiled coil</keyword>
<evidence type="ECO:0000256" key="2">
    <source>
        <dbReference type="ARBA" id="ARBA00001946"/>
    </source>
</evidence>
<evidence type="ECO:0000256" key="20">
    <source>
        <dbReference type="PIRSR" id="PIRSR000732-3"/>
    </source>
</evidence>
<evidence type="ECO:0000256" key="19">
    <source>
        <dbReference type="PIRSR" id="PIRSR000732-2"/>
    </source>
</evidence>
<proteinExistence type="inferred from homology"/>
<dbReference type="RefSeq" id="WP_157335686.1">
    <property type="nucleotide sequence ID" value="NZ_RHLK01000005.1"/>
</dbReference>
<name>A0A7X3FIE4_9BACL</name>
<dbReference type="NCBIfam" id="TIGR01417">
    <property type="entry name" value="PTS_I_fam"/>
    <property type="match status" value="1"/>
</dbReference>
<evidence type="ECO:0000259" key="24">
    <source>
        <dbReference type="Pfam" id="PF05524"/>
    </source>
</evidence>
<dbReference type="InterPro" id="IPR036637">
    <property type="entry name" value="Phosphohistidine_dom_sf"/>
</dbReference>
<evidence type="ECO:0000256" key="12">
    <source>
        <dbReference type="ARBA" id="ARBA00022683"/>
    </source>
</evidence>
<evidence type="ECO:0000256" key="8">
    <source>
        <dbReference type="ARBA" id="ARBA00022448"/>
    </source>
</evidence>
<dbReference type="SUPFAM" id="SSF47831">
    <property type="entry name" value="Enzyme I of the PEP:sugar phosphotransferase system HPr-binding (sub)domain"/>
    <property type="match status" value="1"/>
</dbReference>
<dbReference type="InterPro" id="IPR036618">
    <property type="entry name" value="PtsI_HPr-bd_sf"/>
</dbReference>
<keyword evidence="12 17" id="KW-0598">Phosphotransferase system</keyword>
<evidence type="ECO:0000256" key="17">
    <source>
        <dbReference type="PIRNR" id="PIRNR000732"/>
    </source>
</evidence>
<dbReference type="PIRSF" id="PIRSF000732">
    <property type="entry name" value="PTS_enzyme_I"/>
    <property type="match status" value="1"/>
</dbReference>
<feature type="binding site" evidence="19">
    <location>
        <position position="473"/>
    </location>
    <ligand>
        <name>phosphoenolpyruvate</name>
        <dbReference type="ChEBI" id="CHEBI:58702"/>
    </ligand>
</feature>
<keyword evidence="10 17" id="KW-0762">Sugar transport</keyword>
<evidence type="ECO:0000313" key="26">
    <source>
        <dbReference type="Proteomes" id="UP000490800"/>
    </source>
</evidence>
<comment type="caution">
    <text evidence="25">The sequence shown here is derived from an EMBL/GenBank/DDBJ whole genome shotgun (WGS) entry which is preliminary data.</text>
</comment>
<evidence type="ECO:0000256" key="4">
    <source>
        <dbReference type="ARBA" id="ARBA00004496"/>
    </source>
</evidence>
<dbReference type="InterPro" id="IPR008279">
    <property type="entry name" value="PEP-util_enz_mobile_dom"/>
</dbReference>